<reference evidence="5" key="1">
    <citation type="submission" date="2017-01" db="EMBL/GenBank/DDBJ databases">
        <title>Comparative genomics of anhydrobiosis in the tardigrade Hypsibius dujardini.</title>
        <authorList>
            <person name="Yoshida Y."/>
            <person name="Koutsovoulos G."/>
            <person name="Laetsch D."/>
            <person name="Stevens L."/>
            <person name="Kumar S."/>
            <person name="Horikawa D."/>
            <person name="Ishino K."/>
            <person name="Komine S."/>
            <person name="Tomita M."/>
            <person name="Blaxter M."/>
            <person name="Arakawa K."/>
        </authorList>
    </citation>
    <scope>NUCLEOTIDE SEQUENCE [LARGE SCALE GENOMIC DNA]</scope>
    <source>
        <strain evidence="5">Z151</strain>
    </source>
</reference>
<dbReference type="PANTHER" id="PTHR11188">
    <property type="entry name" value="ARRESTIN DOMAIN CONTAINING PROTEIN"/>
    <property type="match status" value="1"/>
</dbReference>
<keyword evidence="5" id="KW-1185">Reference proteome</keyword>
<dbReference type="InterPro" id="IPR014752">
    <property type="entry name" value="Arrestin-like_C"/>
</dbReference>
<dbReference type="Proteomes" id="UP000192578">
    <property type="component" value="Unassembled WGS sequence"/>
</dbReference>
<dbReference type="EMBL" id="MTYJ01000240">
    <property type="protein sequence ID" value="OWA51821.1"/>
    <property type="molecule type" value="Genomic_DNA"/>
</dbReference>
<dbReference type="SUPFAM" id="SSF81296">
    <property type="entry name" value="E set domains"/>
    <property type="match status" value="2"/>
</dbReference>
<dbReference type="AlphaFoldDB" id="A0A9X6NJZ3"/>
<proteinExistence type="inferred from homology"/>
<evidence type="ECO:0008006" key="6">
    <source>
        <dbReference type="Google" id="ProtNLM"/>
    </source>
</evidence>
<protein>
    <recommendedName>
        <fullName evidence="6">Arrestin C-terminal-like domain-containing protein</fullName>
    </recommendedName>
</protein>
<dbReference type="GO" id="GO:0015031">
    <property type="term" value="P:protein transport"/>
    <property type="evidence" value="ECO:0007669"/>
    <property type="project" value="TreeGrafter"/>
</dbReference>
<dbReference type="InterPro" id="IPR014756">
    <property type="entry name" value="Ig_E-set"/>
</dbReference>
<evidence type="ECO:0000259" key="3">
    <source>
        <dbReference type="Pfam" id="PF02752"/>
    </source>
</evidence>
<dbReference type="InterPro" id="IPR011021">
    <property type="entry name" value="Arrestin-like_N"/>
</dbReference>
<dbReference type="InterPro" id="IPR050357">
    <property type="entry name" value="Arrestin_domain-protein"/>
</dbReference>
<comment type="similarity">
    <text evidence="1">Belongs to the arrestin family.</text>
</comment>
<accession>A0A9X6NJZ3</accession>
<name>A0A9X6NJZ3_HYPEX</name>
<feature type="domain" description="Arrestin C-terminal-like" evidence="3">
    <location>
        <begin position="200"/>
        <end position="323"/>
    </location>
</feature>
<dbReference type="PANTHER" id="PTHR11188:SF17">
    <property type="entry name" value="FI21816P1"/>
    <property type="match status" value="1"/>
</dbReference>
<evidence type="ECO:0000313" key="5">
    <source>
        <dbReference type="Proteomes" id="UP000192578"/>
    </source>
</evidence>
<feature type="domain" description="Arrestin-like N-terminal" evidence="2">
    <location>
        <begin position="12"/>
        <end position="155"/>
    </location>
</feature>
<evidence type="ECO:0000313" key="4">
    <source>
        <dbReference type="EMBL" id="OWA51821.1"/>
    </source>
</evidence>
<evidence type="ECO:0000256" key="1">
    <source>
        <dbReference type="ARBA" id="ARBA00005298"/>
    </source>
</evidence>
<organism evidence="4 5">
    <name type="scientific">Hypsibius exemplaris</name>
    <name type="common">Freshwater tardigrade</name>
    <dbReference type="NCBI Taxonomy" id="2072580"/>
    <lineage>
        <taxon>Eukaryota</taxon>
        <taxon>Metazoa</taxon>
        <taxon>Ecdysozoa</taxon>
        <taxon>Tardigrada</taxon>
        <taxon>Eutardigrada</taxon>
        <taxon>Parachela</taxon>
        <taxon>Hypsibioidea</taxon>
        <taxon>Hypsibiidae</taxon>
        <taxon>Hypsibius</taxon>
    </lineage>
</organism>
<comment type="caution">
    <text evidence="4">The sequence shown here is derived from an EMBL/GenBank/DDBJ whole genome shotgun (WGS) entry which is preliminary data.</text>
</comment>
<gene>
    <name evidence="4" type="ORF">BV898_16284</name>
</gene>
<dbReference type="Pfam" id="PF00339">
    <property type="entry name" value="Arrestin_N"/>
    <property type="match status" value="1"/>
</dbReference>
<evidence type="ECO:0000259" key="2">
    <source>
        <dbReference type="Pfam" id="PF00339"/>
    </source>
</evidence>
<dbReference type="OrthoDB" id="2333384at2759"/>
<dbReference type="Pfam" id="PF02752">
    <property type="entry name" value="Arrestin_C"/>
    <property type="match status" value="1"/>
</dbReference>
<dbReference type="InterPro" id="IPR011022">
    <property type="entry name" value="Arrestin_C-like"/>
</dbReference>
<dbReference type="GO" id="GO:0005737">
    <property type="term" value="C:cytoplasm"/>
    <property type="evidence" value="ECO:0007669"/>
    <property type="project" value="TreeGrafter"/>
</dbReference>
<dbReference type="Gene3D" id="2.60.40.640">
    <property type="match status" value="2"/>
</dbReference>
<sequence length="363" mass="39948">MRDATRLQVFDIELLCDQEEYHLGDSISGAIVIEPRHGQIIAKLRVGIHAVVKTSWLNGSGKHHSARSSMHREDSGKQTCHAVHYFDVERSVYENRRASAPSGPDLLKLRNISRLGLTGPEEFPFIFKLPERGAPPSWHGLYGSVRYWIEAVVEVCGKDCFREDVQQGIIIAPSVGDVLPSPLAQVQKFPVAGMACVSSSISASIQPDKPSYQPGETVHLSVSIKNTSPWRVSSRVSLLNAQIFVGKNATQKLIKDVLTQVEGEPIRAGSDATQWTALLRVPANAYASLLDCALIKCQYTAVLRLRVRSVIPQQFEVSVPVVVARRTDLGEDERSVLEADIASGDRTPNDPRKPLAKDLAFVK</sequence>